<dbReference type="Proteomes" id="UP000253410">
    <property type="component" value="Unassembled WGS sequence"/>
</dbReference>
<dbReference type="AlphaFoldDB" id="A0A365XQL6"/>
<gene>
    <name evidence="1" type="ORF">DF182_18920</name>
</gene>
<evidence type="ECO:0000313" key="2">
    <source>
        <dbReference type="Proteomes" id="UP000253410"/>
    </source>
</evidence>
<organism evidence="1 2">
    <name type="scientific">Chitinophaga flava</name>
    <dbReference type="NCBI Taxonomy" id="2259036"/>
    <lineage>
        <taxon>Bacteria</taxon>
        <taxon>Pseudomonadati</taxon>
        <taxon>Bacteroidota</taxon>
        <taxon>Chitinophagia</taxon>
        <taxon>Chitinophagales</taxon>
        <taxon>Chitinophagaceae</taxon>
        <taxon>Chitinophaga</taxon>
    </lineage>
</organism>
<evidence type="ECO:0000313" key="1">
    <source>
        <dbReference type="EMBL" id="RBL88643.1"/>
    </source>
</evidence>
<accession>A0A365XQL6</accession>
<dbReference type="RefSeq" id="WP_113617388.1">
    <property type="nucleotide sequence ID" value="NZ_QFFJ01000002.1"/>
</dbReference>
<proteinExistence type="predicted"/>
<dbReference type="OrthoDB" id="772614at2"/>
<dbReference type="EMBL" id="QFFJ01000002">
    <property type="protein sequence ID" value="RBL88643.1"/>
    <property type="molecule type" value="Genomic_DNA"/>
</dbReference>
<name>A0A365XQL6_9BACT</name>
<sequence>MTNKQKELLAFSEKIQQGVQKAVRKLVEARAASNKDLVIGDLKGHAHRVPAKDLLRSSK</sequence>
<protein>
    <submittedName>
        <fullName evidence="1">Uncharacterized protein</fullName>
    </submittedName>
</protein>
<comment type="caution">
    <text evidence="1">The sequence shown here is derived from an EMBL/GenBank/DDBJ whole genome shotgun (WGS) entry which is preliminary data.</text>
</comment>
<keyword evidence="2" id="KW-1185">Reference proteome</keyword>
<reference evidence="1 2" key="1">
    <citation type="submission" date="2018-05" db="EMBL/GenBank/DDBJ databases">
        <title>Chitinophaga sp. K3CV102501T nov., isolated from isolated from a monsoon evergreen broad-leaved forest soil.</title>
        <authorList>
            <person name="Lv Y."/>
        </authorList>
    </citation>
    <scope>NUCLEOTIDE SEQUENCE [LARGE SCALE GENOMIC DNA]</scope>
    <source>
        <strain evidence="1 2">GDMCC 1.1325</strain>
    </source>
</reference>